<dbReference type="AlphaFoldDB" id="A0A0M5IIJ6"/>
<protein>
    <submittedName>
        <fullName evidence="1">Uncharacterized protein</fullName>
    </submittedName>
</protein>
<name>A0A0M5IIJ6_9BACT</name>
<evidence type="ECO:0000313" key="1">
    <source>
        <dbReference type="EMBL" id="ALB76114.1"/>
    </source>
</evidence>
<reference evidence="1" key="1">
    <citation type="journal article" date="2015" name="Proc. Natl. Acad. Sci. U.S.A.">
        <title>Functional metagenomic discovery of bacterial effectors in the human microbiome and isolation of commendamide, a GPCR G2A/132 agonist.</title>
        <authorList>
            <person name="Cohen L.J."/>
            <person name="Kang H.S."/>
            <person name="Chu J."/>
            <person name="Huang Y.H."/>
            <person name="Gordon E.A."/>
            <person name="Reddy B.V."/>
            <person name="Ternei M.A."/>
            <person name="Craig J.W."/>
            <person name="Brady S.F."/>
        </authorList>
    </citation>
    <scope>NUCLEOTIDE SEQUENCE</scope>
</reference>
<accession>A0A0M5IIJ6</accession>
<dbReference type="EMBL" id="KT336259">
    <property type="protein sequence ID" value="ALB76114.1"/>
    <property type="molecule type" value="Genomic_DNA"/>
</dbReference>
<sequence length="52" mass="6048">MMTALEKRYQVAIDKIGHARLLNLPEQIKELLKNTKDLKTKTELLEEIAKNI</sequence>
<organism evidence="1">
    <name type="scientific">uncultured bacterium 32o03</name>
    <dbReference type="NCBI Taxonomy" id="1701362"/>
    <lineage>
        <taxon>Bacteria</taxon>
        <taxon>environmental samples</taxon>
    </lineage>
</organism>
<proteinExistence type="predicted"/>